<evidence type="ECO:0000259" key="2">
    <source>
        <dbReference type="Pfam" id="PF14378"/>
    </source>
</evidence>
<organism evidence="3 4">
    <name type="scientific">Litorimonas cladophorae</name>
    <dbReference type="NCBI Taxonomy" id="1220491"/>
    <lineage>
        <taxon>Bacteria</taxon>
        <taxon>Pseudomonadati</taxon>
        <taxon>Pseudomonadota</taxon>
        <taxon>Alphaproteobacteria</taxon>
        <taxon>Maricaulales</taxon>
        <taxon>Robiginitomaculaceae</taxon>
    </lineage>
</organism>
<keyword evidence="1" id="KW-0472">Membrane</keyword>
<feature type="transmembrane region" description="Helical" evidence="1">
    <location>
        <begin position="327"/>
        <end position="346"/>
    </location>
</feature>
<evidence type="ECO:0000256" key="1">
    <source>
        <dbReference type="SAM" id="Phobius"/>
    </source>
</evidence>
<dbReference type="AlphaFoldDB" id="A0A918KJT0"/>
<dbReference type="GO" id="GO:0016020">
    <property type="term" value="C:membrane"/>
    <property type="evidence" value="ECO:0007669"/>
    <property type="project" value="UniProtKB-SubCell"/>
</dbReference>
<feature type="transmembrane region" description="Helical" evidence="1">
    <location>
        <begin position="113"/>
        <end position="133"/>
    </location>
</feature>
<dbReference type="InterPro" id="IPR026841">
    <property type="entry name" value="Aur1/Ipt1"/>
</dbReference>
<comment type="caution">
    <text evidence="3">The sequence shown here is derived from an EMBL/GenBank/DDBJ whole genome shotgun (WGS) entry which is preliminary data.</text>
</comment>
<feature type="transmembrane region" description="Helical" evidence="1">
    <location>
        <begin position="73"/>
        <end position="92"/>
    </location>
</feature>
<dbReference type="Pfam" id="PF14378">
    <property type="entry name" value="PAP2_3"/>
    <property type="match status" value="1"/>
</dbReference>
<keyword evidence="1" id="KW-1133">Transmembrane helix</keyword>
<accession>A0A918KJT0</accession>
<feature type="transmembrane region" description="Helical" evidence="1">
    <location>
        <begin position="224"/>
        <end position="243"/>
    </location>
</feature>
<sequence length="373" mass="41740">MSYSATIPTPDDKKPMRWAGNFARHLGQSLRDHRALLIVAAFTWVLAKVLNLYFGRTTGGGTGYYLTVIFRDILPVLGGAALVIAVLKVVLFEKSESPLQALLTKFRGWFLDMSRLTNILVVIAAMILGIGGFSELKPLIHFVNPYSWDVAFMELDRALHFGQDPWRLLDPIFGSETGTRTINFIYNFWFYIIFVFWVMAAWAKPETSKAANTMPVKAEWGRQFTLAFMLCWVIGGLFLATLWSSMGPAFYDMVDPTNNPFDAQMAKLLALDATNSLWAIDTQNMLRASYLTPGIGGPEGISAMPSIHNATAALFVFAGFRINRFTGWLMTLFSLCILIGSVHLAWHYAIDGYAGILIAWACWWGAGRILKYI</sequence>
<feature type="transmembrane region" description="Helical" evidence="1">
    <location>
        <begin position="184"/>
        <end position="203"/>
    </location>
</feature>
<gene>
    <name evidence="3" type="ORF">GCM10011309_14840</name>
</gene>
<feature type="transmembrane region" description="Helical" evidence="1">
    <location>
        <begin position="352"/>
        <end position="370"/>
    </location>
</feature>
<proteinExistence type="predicted"/>
<feature type="transmembrane region" description="Helical" evidence="1">
    <location>
        <begin position="300"/>
        <end position="320"/>
    </location>
</feature>
<reference evidence="3 4" key="1">
    <citation type="journal article" date="2014" name="Int. J. Syst. Evol. Microbiol.">
        <title>Complete genome sequence of Corynebacterium casei LMG S-19264T (=DSM 44701T), isolated from a smear-ripened cheese.</title>
        <authorList>
            <consortium name="US DOE Joint Genome Institute (JGI-PGF)"/>
            <person name="Walter F."/>
            <person name="Albersmeier A."/>
            <person name="Kalinowski J."/>
            <person name="Ruckert C."/>
        </authorList>
    </citation>
    <scope>NUCLEOTIDE SEQUENCE [LARGE SCALE GENOMIC DNA]</scope>
    <source>
        <strain evidence="3 4">KCTC 23968</strain>
    </source>
</reference>
<dbReference type="Proteomes" id="UP000600865">
    <property type="component" value="Unassembled WGS sequence"/>
</dbReference>
<evidence type="ECO:0000313" key="4">
    <source>
        <dbReference type="Proteomes" id="UP000600865"/>
    </source>
</evidence>
<dbReference type="EMBL" id="BMYV01000001">
    <property type="protein sequence ID" value="GGX65615.1"/>
    <property type="molecule type" value="Genomic_DNA"/>
</dbReference>
<keyword evidence="1" id="KW-0812">Transmembrane</keyword>
<keyword evidence="4" id="KW-1185">Reference proteome</keyword>
<protein>
    <submittedName>
        <fullName evidence="3">Phosphoesterase PA-phosphatase</fullName>
    </submittedName>
</protein>
<feature type="transmembrane region" description="Helical" evidence="1">
    <location>
        <begin position="35"/>
        <end position="53"/>
    </location>
</feature>
<evidence type="ECO:0000313" key="3">
    <source>
        <dbReference type="EMBL" id="GGX65615.1"/>
    </source>
</evidence>
<feature type="domain" description="Inositolphosphotransferase Aur1/Ipt1" evidence="2">
    <location>
        <begin position="152"/>
        <end position="364"/>
    </location>
</feature>
<name>A0A918KJT0_9PROT</name>
<dbReference type="RefSeq" id="WP_189583453.1">
    <property type="nucleotide sequence ID" value="NZ_BMYV01000001.1"/>
</dbReference>